<dbReference type="PANTHER" id="PTHR43563:SF1">
    <property type="entry name" value="AMINE OXIDASE [FLAVIN-CONTAINING] B"/>
    <property type="match status" value="1"/>
</dbReference>
<accession>L7L4J2</accession>
<dbReference type="SUPFAM" id="SSF54373">
    <property type="entry name" value="FAD-linked reductases, C-terminal domain"/>
    <property type="match status" value="1"/>
</dbReference>
<organism evidence="6 7">
    <name type="scientific">Gordonia hirsuta DSM 44140 = NBRC 16056</name>
    <dbReference type="NCBI Taxonomy" id="1121927"/>
    <lineage>
        <taxon>Bacteria</taxon>
        <taxon>Bacillati</taxon>
        <taxon>Actinomycetota</taxon>
        <taxon>Actinomycetes</taxon>
        <taxon>Mycobacteriales</taxon>
        <taxon>Gordoniaceae</taxon>
        <taxon>Gordonia</taxon>
    </lineage>
</organism>
<gene>
    <name evidence="6" type="ORF">GOHSU_02_01970</name>
</gene>
<dbReference type="EMBL" id="BANT01000002">
    <property type="protein sequence ID" value="GAC56050.1"/>
    <property type="molecule type" value="Genomic_DNA"/>
</dbReference>
<dbReference type="SUPFAM" id="SSF51905">
    <property type="entry name" value="FAD/NAD(P)-binding domain"/>
    <property type="match status" value="1"/>
</dbReference>
<comment type="similarity">
    <text evidence="2">Belongs to the flavin monoamine oxidase family.</text>
</comment>
<dbReference type="AlphaFoldDB" id="L7L4J2"/>
<protein>
    <submittedName>
        <fullName evidence="6">Putative flavin-containing amine oxidase</fullName>
    </submittedName>
</protein>
<keyword evidence="3" id="KW-0560">Oxidoreductase</keyword>
<feature type="domain" description="Amine oxidase" evidence="5">
    <location>
        <begin position="8"/>
        <end position="447"/>
    </location>
</feature>
<name>L7L4J2_9ACTN</name>
<feature type="binding site" evidence="4">
    <location>
        <begin position="28"/>
        <end position="29"/>
    </location>
    <ligand>
        <name>FAD</name>
        <dbReference type="ChEBI" id="CHEBI:57692"/>
    </ligand>
</feature>
<feature type="binding site" evidence="4">
    <location>
        <position position="229"/>
    </location>
    <ligand>
        <name>FAD</name>
        <dbReference type="ChEBI" id="CHEBI:57692"/>
    </ligand>
</feature>
<dbReference type="PRINTS" id="PR00757">
    <property type="entry name" value="AMINEOXDASEF"/>
</dbReference>
<feature type="binding site" evidence="4">
    <location>
        <position position="341"/>
    </location>
    <ligand>
        <name>substrate</name>
    </ligand>
</feature>
<dbReference type="eggNOG" id="COG1231">
    <property type="taxonomic scope" value="Bacteria"/>
</dbReference>
<proteinExistence type="inferred from homology"/>
<dbReference type="Proteomes" id="UP000053405">
    <property type="component" value="Unassembled WGS sequence"/>
</dbReference>
<evidence type="ECO:0000313" key="6">
    <source>
        <dbReference type="EMBL" id="GAC56050.1"/>
    </source>
</evidence>
<evidence type="ECO:0000256" key="4">
    <source>
        <dbReference type="PIRSR" id="PIRSR601613-1"/>
    </source>
</evidence>
<keyword evidence="7" id="KW-1185">Reference proteome</keyword>
<evidence type="ECO:0000256" key="3">
    <source>
        <dbReference type="ARBA" id="ARBA00023002"/>
    </source>
</evidence>
<dbReference type="InterPro" id="IPR001613">
    <property type="entry name" value="Flavin_amine_oxidase"/>
</dbReference>
<dbReference type="InterPro" id="IPR002937">
    <property type="entry name" value="Amino_oxidase"/>
</dbReference>
<dbReference type="STRING" id="1121927.GOHSU_02_01970"/>
<evidence type="ECO:0000256" key="1">
    <source>
        <dbReference type="ARBA" id="ARBA00001974"/>
    </source>
</evidence>
<dbReference type="PANTHER" id="PTHR43563">
    <property type="entry name" value="AMINE OXIDASE"/>
    <property type="match status" value="1"/>
</dbReference>
<evidence type="ECO:0000259" key="5">
    <source>
        <dbReference type="Pfam" id="PF01593"/>
    </source>
</evidence>
<dbReference type="InterPro" id="IPR036188">
    <property type="entry name" value="FAD/NAD-bd_sf"/>
</dbReference>
<dbReference type="Pfam" id="PF01593">
    <property type="entry name" value="Amino_oxidase"/>
    <property type="match status" value="1"/>
</dbReference>
<feature type="binding site" evidence="4">
    <location>
        <position position="424"/>
    </location>
    <ligand>
        <name>FAD</name>
        <dbReference type="ChEBI" id="CHEBI:57692"/>
    </ligand>
</feature>
<comment type="caution">
    <text evidence="6">The sequence shown here is derived from an EMBL/GenBank/DDBJ whole genome shotgun (WGS) entry which is preliminary data.</text>
</comment>
<evidence type="ECO:0000256" key="2">
    <source>
        <dbReference type="ARBA" id="ARBA00005995"/>
    </source>
</evidence>
<dbReference type="GO" id="GO:0016491">
    <property type="term" value="F:oxidoreductase activity"/>
    <property type="evidence" value="ECO:0007669"/>
    <property type="project" value="UniProtKB-KW"/>
</dbReference>
<dbReference type="InterPro" id="IPR050703">
    <property type="entry name" value="Flavin_MAO"/>
</dbReference>
<comment type="cofactor">
    <cofactor evidence="1">
        <name>FAD</name>
        <dbReference type="ChEBI" id="CHEBI:57692"/>
    </cofactor>
</comment>
<dbReference type="Gene3D" id="3.50.50.60">
    <property type="entry name" value="FAD/NAD(P)-binding domain"/>
    <property type="match status" value="1"/>
</dbReference>
<evidence type="ECO:0000313" key="7">
    <source>
        <dbReference type="Proteomes" id="UP000053405"/>
    </source>
</evidence>
<reference evidence="6 7" key="1">
    <citation type="submission" date="2012-12" db="EMBL/GenBank/DDBJ databases">
        <title>Whole genome shotgun sequence of Gordonia hirsuta NBRC 16056.</title>
        <authorList>
            <person name="Isaki-Nakamura S."/>
            <person name="Hosoyama A."/>
            <person name="Tsuchikane K."/>
            <person name="Katsumata H."/>
            <person name="Baba S."/>
            <person name="Yamazaki S."/>
            <person name="Fujita N."/>
        </authorList>
    </citation>
    <scope>NUCLEOTIDE SEQUENCE [LARGE SCALE GENOMIC DNA]</scope>
    <source>
        <strain evidence="6 7">NBRC 16056</strain>
    </source>
</reference>
<sequence>MVVVGAGIAGLVAARRLTQRGIDTVVVEARDGVGGRLQNGELFDDVPIDVGGQWVGPGQHRVLALLSELGLQTFPTHVAGRHLAEIGGKRVTYTGRIPRLSPRILADLGQAQWRLDRTARRIAERTDPWRDREAQHLDGQTFASWVQRTARTADGRAFFRLATQALFSAEPEDLSALWALHYIGAGGGLDSLIETDGGAQQDRVVGGTVRIAEELAAQLGPRVVLGSPVTDIAWDPAAGPAEPTGVTVSGPGTRVHAERAVIALAPTLAGRLRYSPLLPTDRDQLTQRMPMGRVIKINVAYSEPFWRTAGFSGQANSDTRPMGTVFDNCLPGDDRGVLVGFLEGRHADAAARMEPEQRRRAVLDDLAGYFGEQARAPLAYLEKDWAAEEFSRGCYGAFGTPGTLTRFGPALRAAVGPLHWAGTETARRFPGYIDGAVESGERAAEEITAALG</sequence>